<evidence type="ECO:0000313" key="1">
    <source>
        <dbReference type="EMBL" id="CAD7088342.1"/>
    </source>
</evidence>
<protein>
    <submittedName>
        <fullName evidence="1">Uncharacterized protein</fullName>
    </submittedName>
</protein>
<keyword evidence="2" id="KW-1185">Reference proteome</keyword>
<name>A0A7R8UWD1_HERIL</name>
<proteinExistence type="predicted"/>
<gene>
    <name evidence="1" type="ORF">HERILL_LOCUS10977</name>
</gene>
<dbReference type="Proteomes" id="UP000594454">
    <property type="component" value="Chromosome 4"/>
</dbReference>
<dbReference type="InParanoid" id="A0A7R8UWD1"/>
<evidence type="ECO:0000313" key="2">
    <source>
        <dbReference type="Proteomes" id="UP000594454"/>
    </source>
</evidence>
<dbReference type="AlphaFoldDB" id="A0A7R8UWD1"/>
<reference evidence="1 2" key="1">
    <citation type="submission" date="2020-11" db="EMBL/GenBank/DDBJ databases">
        <authorList>
            <person name="Wallbank WR R."/>
            <person name="Pardo Diaz C."/>
            <person name="Kozak K."/>
            <person name="Martin S."/>
            <person name="Jiggins C."/>
            <person name="Moest M."/>
            <person name="Warren A I."/>
            <person name="Generalovic N T."/>
            <person name="Byers J.R.P. K."/>
            <person name="Montejo-Kovacevich G."/>
            <person name="Yen C E."/>
        </authorList>
    </citation>
    <scope>NUCLEOTIDE SEQUENCE [LARGE SCALE GENOMIC DNA]</scope>
</reference>
<dbReference type="EMBL" id="LR899012">
    <property type="protein sequence ID" value="CAD7088342.1"/>
    <property type="molecule type" value="Genomic_DNA"/>
</dbReference>
<accession>A0A7R8UWD1</accession>
<organism evidence="1 2">
    <name type="scientific">Hermetia illucens</name>
    <name type="common">Black soldier fly</name>
    <dbReference type="NCBI Taxonomy" id="343691"/>
    <lineage>
        <taxon>Eukaryota</taxon>
        <taxon>Metazoa</taxon>
        <taxon>Ecdysozoa</taxon>
        <taxon>Arthropoda</taxon>
        <taxon>Hexapoda</taxon>
        <taxon>Insecta</taxon>
        <taxon>Pterygota</taxon>
        <taxon>Neoptera</taxon>
        <taxon>Endopterygota</taxon>
        <taxon>Diptera</taxon>
        <taxon>Brachycera</taxon>
        <taxon>Stratiomyomorpha</taxon>
        <taxon>Stratiomyidae</taxon>
        <taxon>Hermetiinae</taxon>
        <taxon>Hermetia</taxon>
    </lineage>
</organism>
<sequence>MMRRRWSNNGGFTLRMLEESSSEVTSSSAGLVMPSGMAMSPTSLGSPDYADQDLWLYDEQSYAHQNNIITTHNGISTIPAQTTIIPLPSMQTTINQHTPRSDSANSISSGKIHSFIFM</sequence>